<comment type="caution">
    <text evidence="10">The sequence shown here is derived from an EMBL/GenBank/DDBJ whole genome shotgun (WGS) entry which is preliminary data.</text>
</comment>
<keyword evidence="3 9" id="KW-1003">Cell membrane</keyword>
<evidence type="ECO:0000256" key="5">
    <source>
        <dbReference type="ARBA" id="ARBA00022927"/>
    </source>
</evidence>
<evidence type="ECO:0000256" key="2">
    <source>
        <dbReference type="ARBA" id="ARBA00022448"/>
    </source>
</evidence>
<evidence type="ECO:0000256" key="7">
    <source>
        <dbReference type="ARBA" id="ARBA00023010"/>
    </source>
</evidence>
<dbReference type="InterPro" id="IPR005807">
    <property type="entry name" value="SecE_bac"/>
</dbReference>
<dbReference type="PANTHER" id="PTHR33910:SF1">
    <property type="entry name" value="PROTEIN TRANSLOCASE SUBUNIT SECE"/>
    <property type="match status" value="1"/>
</dbReference>
<comment type="similarity">
    <text evidence="9">Belongs to the SecE/SEC61-gamma family.</text>
</comment>
<dbReference type="Proteomes" id="UP000243739">
    <property type="component" value="Unassembled WGS sequence"/>
</dbReference>
<evidence type="ECO:0000256" key="9">
    <source>
        <dbReference type="HAMAP-Rule" id="MF_00422"/>
    </source>
</evidence>
<comment type="subunit">
    <text evidence="9">Component of the Sec protein translocase complex. Heterotrimer consisting of SecY, SecE and SecG subunits. The heterotrimers can form oligomers, although 1 heterotrimer is thought to be able to translocate proteins. Interacts with the ribosome. Interacts with SecDF, and other proteins may be involved. Interacts with SecA.</text>
</comment>
<evidence type="ECO:0000313" key="10">
    <source>
        <dbReference type="EMBL" id="OEF96460.1"/>
    </source>
</evidence>
<feature type="transmembrane region" description="Helical" evidence="9">
    <location>
        <begin position="42"/>
        <end position="68"/>
    </location>
</feature>
<sequence>MRLGAGIKNGFNSVVNFIREGVKELKKVRWPNRKELVAYSNIVIWTVVFITIFFFVIDLGISLILQLFGFGK</sequence>
<dbReference type="InterPro" id="IPR001901">
    <property type="entry name" value="Translocase_SecE/Sec61-g"/>
</dbReference>
<dbReference type="GO" id="GO:0008320">
    <property type="term" value="F:protein transmembrane transporter activity"/>
    <property type="evidence" value="ECO:0007669"/>
    <property type="project" value="UniProtKB-UniRule"/>
</dbReference>
<dbReference type="GO" id="GO:0043952">
    <property type="term" value="P:protein transport by the Sec complex"/>
    <property type="evidence" value="ECO:0007669"/>
    <property type="project" value="UniProtKB-UniRule"/>
</dbReference>
<dbReference type="HAMAP" id="MF_00422">
    <property type="entry name" value="SecE"/>
    <property type="match status" value="1"/>
</dbReference>
<keyword evidence="4 9" id="KW-0812">Transmembrane</keyword>
<accession>A0A1D2YS63</accession>
<comment type="subcellular location">
    <subcellularLocation>
        <location evidence="9">Cell membrane</location>
        <topology evidence="9">Single-pass membrane protein</topology>
    </subcellularLocation>
    <subcellularLocation>
        <location evidence="1">Membrane</location>
    </subcellularLocation>
</comment>
<evidence type="ECO:0000256" key="1">
    <source>
        <dbReference type="ARBA" id="ARBA00004370"/>
    </source>
</evidence>
<keyword evidence="8 9" id="KW-0472">Membrane</keyword>
<dbReference type="GO" id="GO:0005886">
    <property type="term" value="C:plasma membrane"/>
    <property type="evidence" value="ECO:0007669"/>
    <property type="project" value="UniProtKB-SubCell"/>
</dbReference>
<evidence type="ECO:0000256" key="3">
    <source>
        <dbReference type="ARBA" id="ARBA00022475"/>
    </source>
</evidence>
<dbReference type="Pfam" id="PF00584">
    <property type="entry name" value="SecE"/>
    <property type="match status" value="1"/>
</dbReference>
<reference evidence="10 11" key="1">
    <citation type="submission" date="2016-09" db="EMBL/GenBank/DDBJ databases">
        <title>Draft genome sequence for the type strain of Vulcanibacillus modesticaldus BR, a strictly anaerobic, moderately thermophilic, and nitrate-reducing bacterium from deep sea-hydrothermal vents of the Mid-Atlantic Ridge.</title>
        <authorList>
            <person name="Abin C.A."/>
            <person name="Hollibaugh J.T."/>
        </authorList>
    </citation>
    <scope>NUCLEOTIDE SEQUENCE [LARGE SCALE GENOMIC DNA]</scope>
    <source>
        <strain evidence="10 11">BR</strain>
    </source>
</reference>
<dbReference type="GO" id="GO:0065002">
    <property type="term" value="P:intracellular protein transmembrane transport"/>
    <property type="evidence" value="ECO:0007669"/>
    <property type="project" value="UniProtKB-UniRule"/>
</dbReference>
<proteinExistence type="inferred from homology"/>
<evidence type="ECO:0000256" key="8">
    <source>
        <dbReference type="ARBA" id="ARBA00023136"/>
    </source>
</evidence>
<dbReference type="GO" id="GO:0006605">
    <property type="term" value="P:protein targeting"/>
    <property type="evidence" value="ECO:0007669"/>
    <property type="project" value="UniProtKB-UniRule"/>
</dbReference>
<dbReference type="NCBIfam" id="TIGR00964">
    <property type="entry name" value="secE_bact"/>
    <property type="match status" value="1"/>
</dbReference>
<dbReference type="EMBL" id="MIJF01000089">
    <property type="protein sequence ID" value="OEF96460.1"/>
    <property type="molecule type" value="Genomic_DNA"/>
</dbReference>
<dbReference type="Gene3D" id="1.20.5.1030">
    <property type="entry name" value="Preprotein translocase secy subunit"/>
    <property type="match status" value="1"/>
</dbReference>
<evidence type="ECO:0000256" key="6">
    <source>
        <dbReference type="ARBA" id="ARBA00022989"/>
    </source>
</evidence>
<dbReference type="AlphaFoldDB" id="A0A1D2YS63"/>
<protein>
    <recommendedName>
        <fullName evidence="9">Protein translocase subunit SecE</fullName>
    </recommendedName>
</protein>
<gene>
    <name evidence="9" type="primary">secE</name>
    <name evidence="10" type="ORF">BHF71_04420</name>
</gene>
<evidence type="ECO:0000256" key="4">
    <source>
        <dbReference type="ARBA" id="ARBA00022692"/>
    </source>
</evidence>
<dbReference type="PANTHER" id="PTHR33910">
    <property type="entry name" value="PROTEIN TRANSLOCASE SUBUNIT SECE"/>
    <property type="match status" value="1"/>
</dbReference>
<keyword evidence="11" id="KW-1185">Reference proteome</keyword>
<organism evidence="10 11">
    <name type="scientific">Vulcanibacillus modesticaldus</name>
    <dbReference type="NCBI Taxonomy" id="337097"/>
    <lineage>
        <taxon>Bacteria</taxon>
        <taxon>Bacillati</taxon>
        <taxon>Bacillota</taxon>
        <taxon>Bacilli</taxon>
        <taxon>Bacillales</taxon>
        <taxon>Bacillaceae</taxon>
        <taxon>Vulcanibacillus</taxon>
    </lineage>
</organism>
<dbReference type="InterPro" id="IPR038379">
    <property type="entry name" value="SecE_sf"/>
</dbReference>
<keyword evidence="5 9" id="KW-0653">Protein transport</keyword>
<keyword evidence="2 9" id="KW-0813">Transport</keyword>
<name>A0A1D2YS63_9BACI</name>
<dbReference type="STRING" id="337097.BHF71_04420"/>
<keyword evidence="6 9" id="KW-1133">Transmembrane helix</keyword>
<evidence type="ECO:0000313" key="11">
    <source>
        <dbReference type="Proteomes" id="UP000243739"/>
    </source>
</evidence>
<keyword evidence="7 9" id="KW-0811">Translocation</keyword>
<dbReference type="GO" id="GO:0009306">
    <property type="term" value="P:protein secretion"/>
    <property type="evidence" value="ECO:0007669"/>
    <property type="project" value="UniProtKB-UniRule"/>
</dbReference>
<comment type="function">
    <text evidence="9">Essential subunit of the Sec protein translocation channel SecYEG. Clamps together the 2 halves of SecY. May contact the channel plug during translocation.</text>
</comment>